<evidence type="ECO:0000313" key="4">
    <source>
        <dbReference type="EMBL" id="QHK20156.1"/>
    </source>
</evidence>
<dbReference type="PANTHER" id="PTHR42736:SF1">
    <property type="entry name" value="PROTEIN-GLUTAMINE GAMMA-GLUTAMYLTRANSFERASE"/>
    <property type="match status" value="1"/>
</dbReference>
<dbReference type="InterPro" id="IPR038765">
    <property type="entry name" value="Papain-like_cys_pep_sf"/>
</dbReference>
<evidence type="ECO:0000313" key="5">
    <source>
        <dbReference type="Proteomes" id="UP000464186"/>
    </source>
</evidence>
<evidence type="ECO:0000256" key="1">
    <source>
        <dbReference type="SAM" id="MobiDB-lite"/>
    </source>
</evidence>
<name>A0A6P1NIJ1_9MICC</name>
<reference evidence="4 5" key="1">
    <citation type="submission" date="2020-01" db="EMBL/GenBank/DDBJ databases">
        <title>Pseudarthrobacter psychrotolerans sp. nov., isolated from antarctic soil.</title>
        <authorList>
            <person name="Shin Y."/>
            <person name="Park W."/>
        </authorList>
    </citation>
    <scope>NUCLEOTIDE SEQUENCE [LARGE SCALE GENOMIC DNA]</scope>
    <source>
        <strain evidence="4 5">YJ56</strain>
    </source>
</reference>
<keyword evidence="5" id="KW-1185">Reference proteome</keyword>
<dbReference type="AlphaFoldDB" id="A0A6P1NIJ1"/>
<feature type="domain" description="Transglutaminase-like" evidence="3">
    <location>
        <begin position="184"/>
        <end position="256"/>
    </location>
</feature>
<evidence type="ECO:0000256" key="2">
    <source>
        <dbReference type="SAM" id="Phobius"/>
    </source>
</evidence>
<keyword evidence="2" id="KW-0812">Transmembrane</keyword>
<dbReference type="Pfam" id="PF01841">
    <property type="entry name" value="Transglut_core"/>
    <property type="match status" value="1"/>
</dbReference>
<feature type="compositionally biased region" description="Pro residues" evidence="1">
    <location>
        <begin position="278"/>
        <end position="294"/>
    </location>
</feature>
<dbReference type="SUPFAM" id="SSF54001">
    <property type="entry name" value="Cysteine proteinases"/>
    <property type="match status" value="1"/>
</dbReference>
<dbReference type="Pfam" id="PF17963">
    <property type="entry name" value="Big_9"/>
    <property type="match status" value="1"/>
</dbReference>
<gene>
    <name evidence="4" type="ORF">GU243_10895</name>
</gene>
<evidence type="ECO:0000259" key="3">
    <source>
        <dbReference type="SMART" id="SM00460"/>
    </source>
</evidence>
<protein>
    <recommendedName>
        <fullName evidence="3">Transglutaminase-like domain-containing protein</fullName>
    </recommendedName>
</protein>
<dbReference type="PANTHER" id="PTHR42736">
    <property type="entry name" value="PROTEIN-GLUTAMINE GAMMA-GLUTAMYLTRANSFERASE"/>
    <property type="match status" value="1"/>
</dbReference>
<keyword evidence="2" id="KW-0472">Membrane</keyword>
<dbReference type="Gene3D" id="3.10.620.30">
    <property type="match status" value="1"/>
</dbReference>
<organism evidence="4 5">
    <name type="scientific">Pseudarthrobacter psychrotolerans</name>
    <dbReference type="NCBI Taxonomy" id="2697569"/>
    <lineage>
        <taxon>Bacteria</taxon>
        <taxon>Bacillati</taxon>
        <taxon>Actinomycetota</taxon>
        <taxon>Actinomycetes</taxon>
        <taxon>Micrococcales</taxon>
        <taxon>Micrococcaceae</taxon>
        <taxon>Pseudarthrobacter</taxon>
    </lineage>
</organism>
<dbReference type="KEGG" id="psey:GU243_10895"/>
<dbReference type="SMART" id="SM00460">
    <property type="entry name" value="TGc"/>
    <property type="match status" value="1"/>
</dbReference>
<keyword evidence="2" id="KW-1133">Transmembrane helix</keyword>
<dbReference type="InterPro" id="IPR052901">
    <property type="entry name" value="Bact_TGase-like"/>
</dbReference>
<accession>A0A6P1NIJ1</accession>
<sequence length="496" mass="51868">MVGATYIEYTASQNASGQDLFTYMVEDRFGARSTASVVVGIASAPGTNQNPVGEEDTVTVLPGRHIAADVLTNDSDPDGDPVTLTGNGLEAAAELTAPAAPGTVIVYYGVSDGRGGTAVGTLKVTVRTDAPKLPPIARDDRVTFAETLGKTAVYVPVLKNDEDADGVAAELAISFPQRIASLLNSKQMVGDDEQYAVAMALMARELGIPARVVMGFYPDPKKPQGSGAVELTGDDVHAWVEVAFAGAGWVPFNPTPSEDNVPIPPDPQPKSKPEPQVLQPPPPPQAPAELPPDSAPDAQDAEQNQPGLWGVLGPILLAIGIGLIPVAVLVLPLVLIAWLKLRRRNIRAGTGSPTDRISGGWSEVMSAAADLGTPVPAGATLRENAANLAEAFPASGTTMVLLAHRADEAVFAAGQPSDDQIRAFWADVDTSVQEMTRSVGFWRRQRARFSLRSLASPADGGLLGQLRKGASSLLSSVASTVTPLFSSLGSRIARRK</sequence>
<feature type="transmembrane region" description="Helical" evidence="2">
    <location>
        <begin position="308"/>
        <end position="339"/>
    </location>
</feature>
<proteinExistence type="predicted"/>
<dbReference type="EMBL" id="CP047898">
    <property type="protein sequence ID" value="QHK20156.1"/>
    <property type="molecule type" value="Genomic_DNA"/>
</dbReference>
<dbReference type="Proteomes" id="UP000464186">
    <property type="component" value="Chromosome"/>
</dbReference>
<dbReference type="InterPro" id="IPR002931">
    <property type="entry name" value="Transglutaminase-like"/>
</dbReference>
<feature type="region of interest" description="Disordered" evidence="1">
    <location>
        <begin position="254"/>
        <end position="305"/>
    </location>
</feature>